<dbReference type="InterPro" id="IPR051549">
    <property type="entry name" value="PEP_Utilizing_Enz"/>
</dbReference>
<dbReference type="InterPro" id="IPR002192">
    <property type="entry name" value="PPDK_AMP/ATP-bd"/>
</dbReference>
<dbReference type="InterPro" id="IPR013815">
    <property type="entry name" value="ATP_grasp_subdomain_1"/>
</dbReference>
<dbReference type="SUPFAM" id="SSF52009">
    <property type="entry name" value="Phosphohistidine domain"/>
    <property type="match status" value="1"/>
</dbReference>
<feature type="domain" description="PEP-utilising enzyme mobile" evidence="2">
    <location>
        <begin position="1157"/>
        <end position="1225"/>
    </location>
</feature>
<dbReference type="GO" id="GO:0005524">
    <property type="term" value="F:ATP binding"/>
    <property type="evidence" value="ECO:0007669"/>
    <property type="project" value="InterPro"/>
</dbReference>
<evidence type="ECO:0000259" key="3">
    <source>
        <dbReference type="Pfam" id="PF01326"/>
    </source>
</evidence>
<evidence type="ECO:0000313" key="4">
    <source>
        <dbReference type="Proteomes" id="UP000887566"/>
    </source>
</evidence>
<dbReference type="Gene3D" id="3.50.30.10">
    <property type="entry name" value="Phosphohistidine domain"/>
    <property type="match status" value="1"/>
</dbReference>
<comment type="similarity">
    <text evidence="1">Belongs to the PEP-utilizing enzyme family.</text>
</comment>
<accession>A0A914WYM1</accession>
<dbReference type="PANTHER" id="PTHR43615">
    <property type="entry name" value="PHOSPHOENOLPYRUVATE SYNTHASE-RELATED"/>
    <property type="match status" value="1"/>
</dbReference>
<proteinExistence type="inferred from homology"/>
<reference evidence="5" key="1">
    <citation type="submission" date="2022-11" db="UniProtKB">
        <authorList>
            <consortium name="WormBaseParasite"/>
        </authorList>
    </citation>
    <scope>IDENTIFICATION</scope>
</reference>
<dbReference type="WBParaSite" id="PSAMB.scaffold592size46416.g7153.t1">
    <property type="protein sequence ID" value="PSAMB.scaffold592size46416.g7153.t1"/>
    <property type="gene ID" value="PSAMB.scaffold592size46416.g7153"/>
</dbReference>
<sequence length="1237" mass="138549">MLSNAPDTLRIRQDEWELEQRTNGKEKLTIEGSDAEGNSIFIDIASNGELDFASFRLCFNGSTYVLPSYPLPTYSPKSRREPNIFSIGGLRVELREPFRRWRISFRGLLRPIDISTEENGQSRKLVYVQLRGWWKPVSDAINFFGDLSARKCAKSFTSTHPLRLQEVPCHTSLFKKLLSSPDTTQWGLLTCNVTLDDSAPEEVRLRGLRKRNIDGCRLLESADRIDELIVSFQEGTRIHWLHADLNGHSLSIDHGHVSFPNYEVDTIKSLSIDDVLSTEDAYIPIATVTDKPVLIKKLGHEQKFSYTAHNGYAVEVVSRPVEYCNYSGTLLRITSIKPLTEPNTKYQLSSPFLDYHASPLEKRLFVVPLSHRACQDSNLTGGKGSNLAKLVQLQLDFTVPGGLCITTEAYLDHLLQNKRIPVLLKSLNNSGSLKSEECSSLCEEIAALVTETRIAEQLRADVEVELKRQYGDSFNDTLFAVRSSAVGEDGSELSSAGQLETFLNLSGIDQICENIKNCWASNFRKEVVNYRRQHGQSLTAHVGVVVQQMVTGGVSGVLFTADPVSGNPTKVVINAFAGLGEEVVSGAVTPDTIVLRRVNGIEIEERQTINESMCLNDGDAIKLAKIGTHLEEVFGAPQDVEYAVIKNRVYLLQSRDITNLDLESDWEFMHEFDSGLLTEREILSTLNVGEVLPNALAPLNLSTTTLTLDRMVTQMTHFQLRIKDSYRHFSVMFPVYRNRLFVSVTEMFLRTWEIAEKDPLPEVVVAGTRIITPEMVDIARHRFAPMTIYAHIRRSFMLLKLIIYQSKKHLKMAEKRPARITVPEYPMDKIDLLDRLESTLAEFGKLGRDHALVSMNSSVTYMFVAMLTRGGAAGEVNADILSDIATIFASCQDVISADVPAAIQKLAQSIWTNHHVAEFCKMTPLEAIHWLRSDEAGECGVQYKDFLLKHGHRGIDELDISGIPWGDQPEQLIPMIQTLLSNEKILFNKKEQVSVEDALSRLKHPVAGIRRRLLQMMVNVARNGVTQRETCKSYLVHGTNFYRKGFLRLGTMLRNEGYLPDERLIFYLTIPEIRQLILTRSARLVARATRRRKLQAVQNQAAYPLVQIAVPQPIGDSTISRTLEETLMEVKGTPVCQGVVKARARVARTLAEAGDTQPGEILITRYTDIGWSPYFPIISGLVTEVGGLLSHGAVVAREYGLPSLIAVPNATQLFQTGDLLILDTKIGIVRKVQDTTD</sequence>
<dbReference type="GO" id="GO:0016301">
    <property type="term" value="F:kinase activity"/>
    <property type="evidence" value="ECO:0007669"/>
    <property type="project" value="InterPro"/>
</dbReference>
<keyword evidence="4" id="KW-1185">Reference proteome</keyword>
<dbReference type="InterPro" id="IPR036637">
    <property type="entry name" value="Phosphohistidine_dom_sf"/>
</dbReference>
<evidence type="ECO:0000259" key="2">
    <source>
        <dbReference type="Pfam" id="PF00391"/>
    </source>
</evidence>
<dbReference type="InterPro" id="IPR008279">
    <property type="entry name" value="PEP-util_enz_mobile_dom"/>
</dbReference>
<evidence type="ECO:0000313" key="5">
    <source>
        <dbReference type="WBParaSite" id="PSAMB.scaffold592size46416.g7153.t1"/>
    </source>
</evidence>
<dbReference type="PANTHER" id="PTHR43615:SF1">
    <property type="entry name" value="PPDK_N DOMAIN-CONTAINING PROTEIN"/>
    <property type="match status" value="1"/>
</dbReference>
<feature type="domain" description="Pyruvate phosphate dikinase AMP/ATP-binding" evidence="3">
    <location>
        <begin position="378"/>
        <end position="664"/>
    </location>
</feature>
<dbReference type="Gene3D" id="3.30.1490.20">
    <property type="entry name" value="ATP-grasp fold, A domain"/>
    <property type="match status" value="1"/>
</dbReference>
<evidence type="ECO:0000256" key="1">
    <source>
        <dbReference type="ARBA" id="ARBA00007837"/>
    </source>
</evidence>
<dbReference type="Pfam" id="PF00391">
    <property type="entry name" value="PEP-utilizers"/>
    <property type="match status" value="1"/>
</dbReference>
<dbReference type="Proteomes" id="UP000887566">
    <property type="component" value="Unplaced"/>
</dbReference>
<dbReference type="SUPFAM" id="SSF56059">
    <property type="entry name" value="Glutathione synthetase ATP-binding domain-like"/>
    <property type="match status" value="1"/>
</dbReference>
<dbReference type="AlphaFoldDB" id="A0A914WYM1"/>
<dbReference type="Gene3D" id="3.30.470.20">
    <property type="entry name" value="ATP-grasp fold, B domain"/>
    <property type="match status" value="1"/>
</dbReference>
<dbReference type="Pfam" id="PF01326">
    <property type="entry name" value="PPDK_N"/>
    <property type="match status" value="1"/>
</dbReference>
<organism evidence="4 5">
    <name type="scientific">Plectus sambesii</name>
    <dbReference type="NCBI Taxonomy" id="2011161"/>
    <lineage>
        <taxon>Eukaryota</taxon>
        <taxon>Metazoa</taxon>
        <taxon>Ecdysozoa</taxon>
        <taxon>Nematoda</taxon>
        <taxon>Chromadorea</taxon>
        <taxon>Plectida</taxon>
        <taxon>Plectina</taxon>
        <taxon>Plectoidea</taxon>
        <taxon>Plectidae</taxon>
        <taxon>Plectus</taxon>
    </lineage>
</organism>
<name>A0A914WYM1_9BILA</name>
<protein>
    <submittedName>
        <fullName evidence="5">Phosphoenolpyruvate synthase</fullName>
    </submittedName>
</protein>